<dbReference type="NCBIfam" id="TIGR03930">
    <property type="entry name" value="WXG100_ESAT6"/>
    <property type="match status" value="1"/>
</dbReference>
<name>A0ABP9BF46_9ACTN</name>
<proteinExistence type="predicted"/>
<organism evidence="1 2">
    <name type="scientific">Streptomyces ziwulingensis</name>
    <dbReference type="NCBI Taxonomy" id="1045501"/>
    <lineage>
        <taxon>Bacteria</taxon>
        <taxon>Bacillati</taxon>
        <taxon>Actinomycetota</taxon>
        <taxon>Actinomycetes</taxon>
        <taxon>Kitasatosporales</taxon>
        <taxon>Streptomycetaceae</taxon>
        <taxon>Streptomyces</taxon>
    </lineage>
</organism>
<keyword evidence="2" id="KW-1185">Reference proteome</keyword>
<evidence type="ECO:0000313" key="2">
    <source>
        <dbReference type="Proteomes" id="UP001501265"/>
    </source>
</evidence>
<dbReference type="SUPFAM" id="SSF140453">
    <property type="entry name" value="EsxAB dimer-like"/>
    <property type="match status" value="1"/>
</dbReference>
<dbReference type="Proteomes" id="UP001501265">
    <property type="component" value="Unassembled WGS sequence"/>
</dbReference>
<dbReference type="Gene3D" id="1.10.287.1060">
    <property type="entry name" value="ESAT-6-like"/>
    <property type="match status" value="1"/>
</dbReference>
<protein>
    <recommendedName>
        <fullName evidence="3">WXG100 family type VII secretion target</fullName>
    </recommendedName>
</protein>
<dbReference type="RefSeq" id="WP_345619002.1">
    <property type="nucleotide sequence ID" value="NZ_BAABIG010000021.1"/>
</dbReference>
<dbReference type="InterPro" id="IPR010310">
    <property type="entry name" value="T7SS_ESAT-6-like"/>
</dbReference>
<evidence type="ECO:0000313" key="1">
    <source>
        <dbReference type="EMBL" id="GAA4794595.1"/>
    </source>
</evidence>
<reference evidence="2" key="1">
    <citation type="journal article" date="2019" name="Int. J. Syst. Evol. Microbiol.">
        <title>The Global Catalogue of Microorganisms (GCM) 10K type strain sequencing project: providing services to taxonomists for standard genome sequencing and annotation.</title>
        <authorList>
            <consortium name="The Broad Institute Genomics Platform"/>
            <consortium name="The Broad Institute Genome Sequencing Center for Infectious Disease"/>
            <person name="Wu L."/>
            <person name="Ma J."/>
        </authorList>
    </citation>
    <scope>NUCLEOTIDE SEQUENCE [LARGE SCALE GENOMIC DNA]</scope>
    <source>
        <strain evidence="2">JCM 18081</strain>
    </source>
</reference>
<accession>A0ABP9BF46</accession>
<evidence type="ECO:0008006" key="3">
    <source>
        <dbReference type="Google" id="ProtNLM"/>
    </source>
</evidence>
<dbReference type="EMBL" id="BAABIG010000021">
    <property type="protein sequence ID" value="GAA4794595.1"/>
    <property type="molecule type" value="Genomic_DNA"/>
</dbReference>
<sequence>MAANTNTSVDISGMLAAQSSFETAVGDADSSYTSMQSQIDALRSSWSGDAANTYQIAMDNWLADFNTVRTQLSLMLQKLQANTGTYDTTHQGTSDTATVLAKTMSDPLPGF</sequence>
<comment type="caution">
    <text evidence="1">The sequence shown here is derived from an EMBL/GenBank/DDBJ whole genome shotgun (WGS) entry which is preliminary data.</text>
</comment>
<dbReference type="InterPro" id="IPR036689">
    <property type="entry name" value="ESAT-6-like_sf"/>
</dbReference>
<dbReference type="Pfam" id="PF06013">
    <property type="entry name" value="WXG100"/>
    <property type="match status" value="1"/>
</dbReference>
<gene>
    <name evidence="1" type="ORF">GCM10023220_21060</name>
</gene>